<accession>S9RZW3</accession>
<evidence type="ECO:0000313" key="2">
    <source>
        <dbReference type="EMBL" id="EPX79514.1"/>
    </source>
</evidence>
<evidence type="ECO:0000313" key="3">
    <source>
        <dbReference type="Proteomes" id="UP000015347"/>
    </source>
</evidence>
<reference evidence="3" key="1">
    <citation type="journal article" date="2014" name="Stand. Genomic Sci.">
        <title>Genome sequence of the exopolysaccharide-producing Salipiger mucosus type strain (DSM 16094(T)), a moderately halophilic member of the Roseobacter clade.</title>
        <authorList>
            <person name="Riedel T."/>
            <person name="Spring S."/>
            <person name="Fiebig A."/>
            <person name="Petersen J."/>
            <person name="Kyrpides N.C."/>
            <person name="Goker M."/>
            <person name="Klenk H.P."/>
        </authorList>
    </citation>
    <scope>NUCLEOTIDE SEQUENCE [LARGE SCALE GENOMIC DNA]</scope>
    <source>
        <strain evidence="3">DSM 16094</strain>
    </source>
</reference>
<dbReference type="EMBL" id="APVH01000036">
    <property type="protein sequence ID" value="EPX79514.1"/>
    <property type="molecule type" value="Genomic_DNA"/>
</dbReference>
<proteinExistence type="predicted"/>
<feature type="region of interest" description="Disordered" evidence="1">
    <location>
        <begin position="87"/>
        <end position="106"/>
    </location>
</feature>
<dbReference type="HOGENOM" id="CLU_2221364_0_0_5"/>
<organism evidence="2 3">
    <name type="scientific">Salipiger mucosus DSM 16094</name>
    <dbReference type="NCBI Taxonomy" id="1123237"/>
    <lineage>
        <taxon>Bacteria</taxon>
        <taxon>Pseudomonadati</taxon>
        <taxon>Pseudomonadota</taxon>
        <taxon>Alphaproteobacteria</taxon>
        <taxon>Rhodobacterales</taxon>
        <taxon>Roseobacteraceae</taxon>
        <taxon>Salipiger</taxon>
    </lineage>
</organism>
<dbReference type="Proteomes" id="UP000015347">
    <property type="component" value="Unassembled WGS sequence"/>
</dbReference>
<feature type="region of interest" description="Disordered" evidence="1">
    <location>
        <begin position="1"/>
        <end position="55"/>
    </location>
</feature>
<dbReference type="AlphaFoldDB" id="S9RZW3"/>
<sequence length="106" mass="11184">MASRRGATRSERLPGCRVGTVLRGQGAPDASMSRLPRAAQCAEHPGDGRAQDHGAGGLSLLAGMVVDVSHGPSFLCRCVRLRIQHRARGRPGATERSVAPPLHNLD</sequence>
<dbReference type="STRING" id="1123237.Salmuc_04733"/>
<keyword evidence="3" id="KW-1185">Reference proteome</keyword>
<name>S9RZW3_9RHOB</name>
<gene>
    <name evidence="2" type="ORF">Salmuc_04733</name>
</gene>
<evidence type="ECO:0000256" key="1">
    <source>
        <dbReference type="SAM" id="MobiDB-lite"/>
    </source>
</evidence>
<comment type="caution">
    <text evidence="2">The sequence shown here is derived from an EMBL/GenBank/DDBJ whole genome shotgun (WGS) entry which is preliminary data.</text>
</comment>
<protein>
    <submittedName>
        <fullName evidence="2">Uncharacterized protein</fullName>
    </submittedName>
</protein>